<dbReference type="PANTHER" id="PTHR13115:SF8">
    <property type="entry name" value="RNA POLYMERASE-ASSOCIATED PROTEIN RTF1 HOMOLOG"/>
    <property type="match status" value="1"/>
</dbReference>
<keyword evidence="2" id="KW-0805">Transcription regulation</keyword>
<evidence type="ECO:0000256" key="3">
    <source>
        <dbReference type="ARBA" id="ARBA00023163"/>
    </source>
</evidence>
<feature type="compositionally biased region" description="Polar residues" evidence="5">
    <location>
        <begin position="93"/>
        <end position="111"/>
    </location>
</feature>
<feature type="region of interest" description="Disordered" evidence="5">
    <location>
        <begin position="1"/>
        <end position="125"/>
    </location>
</feature>
<evidence type="ECO:0000259" key="6">
    <source>
        <dbReference type="PROSITE" id="PS51360"/>
    </source>
</evidence>
<dbReference type="InterPro" id="IPR036128">
    <property type="entry name" value="Plus3-like_sf"/>
</dbReference>
<dbReference type="GO" id="GO:0016593">
    <property type="term" value="C:Cdc73/Paf1 complex"/>
    <property type="evidence" value="ECO:0007669"/>
    <property type="project" value="TreeGrafter"/>
</dbReference>
<dbReference type="AlphaFoldDB" id="A0A6H0XJ00"/>
<dbReference type="EMBL" id="CP051139">
    <property type="protein sequence ID" value="QIW94702.1"/>
    <property type="molecule type" value="Genomic_DNA"/>
</dbReference>
<comment type="subcellular location">
    <subcellularLocation>
        <location evidence="1">Nucleus</location>
    </subcellularLocation>
</comment>
<dbReference type="InterPro" id="IPR004343">
    <property type="entry name" value="Plus-3_dom"/>
</dbReference>
<dbReference type="PANTHER" id="PTHR13115">
    <property type="entry name" value="RNA POLYMERASE-ASSOCIATED PROTEIN RTF1 HOMOLOG"/>
    <property type="match status" value="1"/>
</dbReference>
<evidence type="ECO:0000313" key="7">
    <source>
        <dbReference type="EMBL" id="QIW94702.1"/>
    </source>
</evidence>
<sequence>MSFSDNEDDALLALAGDDDDDDVGSGEEGELDETQAISERAPSTDGDVQPSVEKVEDSGPRRGVAQKVRAKRGRARRRRDDSEDEEDEEDNEILSSSPYSSMDQRRQTSASAEAAGTPLSTQDAVIPPIYPIEGKFVSQADKSWLLSLPELEREQELNKRAQEVIRAQQDMQLKRALATGRATKRKADDADLEDSATKSSRPKMERGAKSALDKYKKMREQAGVVRERRDERRAARRDERSPTGEGSERDADGESEVEYAEPTSRRGEEPLADLTDFNHCRLGRSNFAQICFYPGFEEAITGCYARVNVGSNRDTGENMYRLALIKGFKEGKPYQLENSNGKKFLTDQYAIVAQGKSEKTWPFAACSDSKATSSEVTRYLDMLKEQRVRLPTRKALNTKLDQIHALLNRKWTDEDISSKINKQKAIEKKYDPANAANLAREKILKRKQAAEEDEDFDEIATCNAELQALEANSNGNALGRAPIAVKALKATTEQDRLAARNALTRKTNSEEVRKALLEERRREIAHREKVIAEAKAKAAAEAEAKSKLQVPDADLFGSDVSRAGTPSSSVKKLKTANGVRSSSQNGIKRPIGALRTEHKNDDDVIAAMDLGIDIEI</sequence>
<dbReference type="OrthoDB" id="166375at2759"/>
<feature type="domain" description="Plus3" evidence="6">
    <location>
        <begin position="271"/>
        <end position="408"/>
    </location>
</feature>
<evidence type="ECO:0000256" key="5">
    <source>
        <dbReference type="SAM" id="MobiDB-lite"/>
    </source>
</evidence>
<name>A0A6H0XJ00_9PEZI</name>
<protein>
    <recommendedName>
        <fullName evidence="6">Plus3 domain-containing protein</fullName>
    </recommendedName>
</protein>
<accession>A0A6H0XJ00</accession>
<evidence type="ECO:0000256" key="1">
    <source>
        <dbReference type="ARBA" id="ARBA00004123"/>
    </source>
</evidence>
<dbReference type="FunFam" id="3.90.70.200:FF:000005">
    <property type="entry name" value="Related to Pol II transcription elongation factor"/>
    <property type="match status" value="1"/>
</dbReference>
<dbReference type="GO" id="GO:0003677">
    <property type="term" value="F:DNA binding"/>
    <property type="evidence" value="ECO:0007669"/>
    <property type="project" value="InterPro"/>
</dbReference>
<evidence type="ECO:0000256" key="2">
    <source>
        <dbReference type="ARBA" id="ARBA00023015"/>
    </source>
</evidence>
<proteinExistence type="predicted"/>
<feature type="compositionally biased region" description="Acidic residues" evidence="5">
    <location>
        <begin position="82"/>
        <end position="92"/>
    </location>
</feature>
<gene>
    <name evidence="7" type="ORF">AMS68_000220</name>
</gene>
<dbReference type="PROSITE" id="PS51360">
    <property type="entry name" value="PLUS3"/>
    <property type="match status" value="1"/>
</dbReference>
<keyword evidence="4" id="KW-0539">Nucleus</keyword>
<dbReference type="Pfam" id="PF03126">
    <property type="entry name" value="Plus-3"/>
    <property type="match status" value="1"/>
</dbReference>
<feature type="region of interest" description="Disordered" evidence="5">
    <location>
        <begin position="175"/>
        <end position="270"/>
    </location>
</feature>
<keyword evidence="8" id="KW-1185">Reference proteome</keyword>
<dbReference type="SMART" id="SM00719">
    <property type="entry name" value="Plus3"/>
    <property type="match status" value="1"/>
</dbReference>
<evidence type="ECO:0000256" key="4">
    <source>
        <dbReference type="ARBA" id="ARBA00023242"/>
    </source>
</evidence>
<feature type="compositionally biased region" description="Acidic residues" evidence="5">
    <location>
        <begin position="1"/>
        <end position="33"/>
    </location>
</feature>
<keyword evidence="3" id="KW-0804">Transcription</keyword>
<reference evidence="7 8" key="1">
    <citation type="journal article" date="2016" name="Sci. Rep.">
        <title>Peltaster fructicola genome reveals evolution from an invasive phytopathogen to an ectophytic parasite.</title>
        <authorList>
            <person name="Xu C."/>
            <person name="Chen H."/>
            <person name="Gleason M.L."/>
            <person name="Xu J.R."/>
            <person name="Liu H."/>
            <person name="Zhang R."/>
            <person name="Sun G."/>
        </authorList>
    </citation>
    <scope>NUCLEOTIDE SEQUENCE [LARGE SCALE GENOMIC DNA]</scope>
    <source>
        <strain evidence="7 8">LNHT1506</strain>
    </source>
</reference>
<dbReference type="SUPFAM" id="SSF159042">
    <property type="entry name" value="Plus3-like"/>
    <property type="match status" value="1"/>
</dbReference>
<dbReference type="GO" id="GO:1990269">
    <property type="term" value="F:RNA polymerase II C-terminal domain phosphoserine binding"/>
    <property type="evidence" value="ECO:0007669"/>
    <property type="project" value="TreeGrafter"/>
</dbReference>
<dbReference type="Gene3D" id="3.90.70.200">
    <property type="entry name" value="Plus-3 domain"/>
    <property type="match status" value="1"/>
</dbReference>
<feature type="compositionally biased region" description="Basic residues" evidence="5">
    <location>
        <begin position="68"/>
        <end position="77"/>
    </location>
</feature>
<organism evidence="7 8">
    <name type="scientific">Peltaster fructicola</name>
    <dbReference type="NCBI Taxonomy" id="286661"/>
    <lineage>
        <taxon>Eukaryota</taxon>
        <taxon>Fungi</taxon>
        <taxon>Dikarya</taxon>
        <taxon>Ascomycota</taxon>
        <taxon>Pezizomycotina</taxon>
        <taxon>Dothideomycetes</taxon>
        <taxon>Dothideomycetes incertae sedis</taxon>
        <taxon>Peltaster</taxon>
    </lineage>
</organism>
<feature type="region of interest" description="Disordered" evidence="5">
    <location>
        <begin position="559"/>
        <end position="586"/>
    </location>
</feature>
<dbReference type="Proteomes" id="UP000503462">
    <property type="component" value="Chromosome 1"/>
</dbReference>
<feature type="compositionally biased region" description="Basic and acidic residues" evidence="5">
    <location>
        <begin position="202"/>
        <end position="252"/>
    </location>
</feature>
<evidence type="ECO:0000313" key="8">
    <source>
        <dbReference type="Proteomes" id="UP000503462"/>
    </source>
</evidence>